<keyword evidence="2" id="KW-1133">Transmembrane helix</keyword>
<accession>A0AAN8G4C8</accession>
<keyword evidence="2" id="KW-0812">Transmembrane</keyword>
<sequence length="104" mass="11800">MCRRTANERYEGQSWTSSQRDAFKRQFSRRAQEDEKVPFPEGVPVFGICLCVIVDCALIALVCVALHIDEDGVDKEDAEEFLSLENIHEATTPREAESQTSLHE</sequence>
<feature type="compositionally biased region" description="Basic and acidic residues" evidence="1">
    <location>
        <begin position="1"/>
        <end position="11"/>
    </location>
</feature>
<keyword evidence="2" id="KW-0472">Membrane</keyword>
<feature type="region of interest" description="Disordered" evidence="1">
    <location>
        <begin position="1"/>
        <end position="21"/>
    </location>
</feature>
<keyword evidence="4" id="KW-1185">Reference proteome</keyword>
<comment type="caution">
    <text evidence="3">The sequence shown here is derived from an EMBL/GenBank/DDBJ whole genome shotgun (WGS) entry which is preliminary data.</text>
</comment>
<dbReference type="AlphaFoldDB" id="A0AAN8G4C8"/>
<reference evidence="3 4" key="1">
    <citation type="submission" date="2019-10" db="EMBL/GenBank/DDBJ databases">
        <title>Assembly and Annotation for the nematode Trichostrongylus colubriformis.</title>
        <authorList>
            <person name="Martin J."/>
        </authorList>
    </citation>
    <scope>NUCLEOTIDE SEQUENCE [LARGE SCALE GENOMIC DNA]</scope>
    <source>
        <strain evidence="3">G859</strain>
        <tissue evidence="3">Whole worm</tissue>
    </source>
</reference>
<evidence type="ECO:0000256" key="2">
    <source>
        <dbReference type="SAM" id="Phobius"/>
    </source>
</evidence>
<feature type="compositionally biased region" description="Basic and acidic residues" evidence="1">
    <location>
        <begin position="86"/>
        <end position="104"/>
    </location>
</feature>
<name>A0AAN8G4C8_TRICO</name>
<evidence type="ECO:0000313" key="4">
    <source>
        <dbReference type="Proteomes" id="UP001331761"/>
    </source>
</evidence>
<dbReference type="EMBL" id="WIXE01004209">
    <property type="protein sequence ID" value="KAK5983245.1"/>
    <property type="molecule type" value="Genomic_DNA"/>
</dbReference>
<protein>
    <submittedName>
        <fullName evidence="3">Uncharacterized protein</fullName>
    </submittedName>
</protein>
<feature type="region of interest" description="Disordered" evidence="1">
    <location>
        <begin position="84"/>
        <end position="104"/>
    </location>
</feature>
<gene>
    <name evidence="3" type="ORF">GCK32_006267</name>
</gene>
<evidence type="ECO:0000256" key="1">
    <source>
        <dbReference type="SAM" id="MobiDB-lite"/>
    </source>
</evidence>
<feature type="transmembrane region" description="Helical" evidence="2">
    <location>
        <begin position="45"/>
        <end position="66"/>
    </location>
</feature>
<dbReference type="Proteomes" id="UP001331761">
    <property type="component" value="Unassembled WGS sequence"/>
</dbReference>
<evidence type="ECO:0000313" key="3">
    <source>
        <dbReference type="EMBL" id="KAK5983245.1"/>
    </source>
</evidence>
<proteinExistence type="predicted"/>
<organism evidence="3 4">
    <name type="scientific">Trichostrongylus colubriformis</name>
    <name type="common">Black scour worm</name>
    <dbReference type="NCBI Taxonomy" id="6319"/>
    <lineage>
        <taxon>Eukaryota</taxon>
        <taxon>Metazoa</taxon>
        <taxon>Ecdysozoa</taxon>
        <taxon>Nematoda</taxon>
        <taxon>Chromadorea</taxon>
        <taxon>Rhabditida</taxon>
        <taxon>Rhabditina</taxon>
        <taxon>Rhabditomorpha</taxon>
        <taxon>Strongyloidea</taxon>
        <taxon>Trichostrongylidae</taxon>
        <taxon>Trichostrongylus</taxon>
    </lineage>
</organism>